<feature type="transmembrane region" description="Helical" evidence="1">
    <location>
        <begin position="43"/>
        <end position="67"/>
    </location>
</feature>
<dbReference type="Gene3D" id="1.10.287.70">
    <property type="match status" value="1"/>
</dbReference>
<evidence type="ECO:0000256" key="1">
    <source>
        <dbReference type="SAM" id="Phobius"/>
    </source>
</evidence>
<dbReference type="AlphaFoldDB" id="A0AAV2AR59"/>
<sequence length="179" mass="21168">MHREDFVYERLNPQEAIDIPLVEMDPKVSDDIFKATGPLSSFFFVPVIFFGSFCLLNLMLIVVISTYEAMVSANEAKYQELSIYTYHSYFQFDISRLSLYPLPTNRKTLRKVFRQRDDLLSHQEAVRQTWEMMKNLINLSQNIQQKMEMKRAQNKVFIPKSEGNIQNTEQTSLWIFFLC</sequence>
<reference evidence="2 3" key="1">
    <citation type="submission" date="2024-04" db="EMBL/GenBank/DDBJ databases">
        <authorList>
            <person name="Rising A."/>
            <person name="Reimegard J."/>
            <person name="Sonavane S."/>
            <person name="Akerstrom W."/>
            <person name="Nylinder S."/>
            <person name="Hedman E."/>
            <person name="Kallberg Y."/>
        </authorList>
    </citation>
    <scope>NUCLEOTIDE SEQUENCE [LARGE SCALE GENOMIC DNA]</scope>
</reference>
<dbReference type="Proteomes" id="UP001497382">
    <property type="component" value="Unassembled WGS sequence"/>
</dbReference>
<keyword evidence="1" id="KW-0812">Transmembrane</keyword>
<proteinExistence type="predicted"/>
<keyword evidence="1" id="KW-1133">Transmembrane helix</keyword>
<comment type="caution">
    <text evidence="2">The sequence shown here is derived from an EMBL/GenBank/DDBJ whole genome shotgun (WGS) entry which is preliminary data.</text>
</comment>
<dbReference type="EMBL" id="CAXIEN010000205">
    <property type="protein sequence ID" value="CAL1286538.1"/>
    <property type="molecule type" value="Genomic_DNA"/>
</dbReference>
<keyword evidence="3" id="KW-1185">Reference proteome</keyword>
<keyword evidence="1" id="KW-0472">Membrane</keyword>
<evidence type="ECO:0000313" key="3">
    <source>
        <dbReference type="Proteomes" id="UP001497382"/>
    </source>
</evidence>
<protein>
    <submittedName>
        <fullName evidence="2">Uncharacterized protein</fullName>
    </submittedName>
</protein>
<organism evidence="2 3">
    <name type="scientific">Larinioides sclopetarius</name>
    <dbReference type="NCBI Taxonomy" id="280406"/>
    <lineage>
        <taxon>Eukaryota</taxon>
        <taxon>Metazoa</taxon>
        <taxon>Ecdysozoa</taxon>
        <taxon>Arthropoda</taxon>
        <taxon>Chelicerata</taxon>
        <taxon>Arachnida</taxon>
        <taxon>Araneae</taxon>
        <taxon>Araneomorphae</taxon>
        <taxon>Entelegynae</taxon>
        <taxon>Araneoidea</taxon>
        <taxon>Araneidae</taxon>
        <taxon>Larinioides</taxon>
    </lineage>
</organism>
<name>A0AAV2AR59_9ARAC</name>
<evidence type="ECO:0000313" key="2">
    <source>
        <dbReference type="EMBL" id="CAL1286538.1"/>
    </source>
</evidence>
<gene>
    <name evidence="2" type="ORF">LARSCL_LOCUS14308</name>
</gene>
<accession>A0AAV2AR59</accession>